<reference evidence="7" key="1">
    <citation type="submission" date="2021-01" db="EMBL/GenBank/DDBJ databases">
        <authorList>
            <person name="Corre E."/>
            <person name="Pelletier E."/>
            <person name="Niang G."/>
            <person name="Scheremetjew M."/>
            <person name="Finn R."/>
            <person name="Kale V."/>
            <person name="Holt S."/>
            <person name="Cochrane G."/>
            <person name="Meng A."/>
            <person name="Brown T."/>
            <person name="Cohen L."/>
        </authorList>
    </citation>
    <scope>NUCLEOTIDE SEQUENCE</scope>
    <source>
        <strain evidence="7">Isolate 1302-5</strain>
    </source>
</reference>
<organism evidence="7">
    <name type="scientific">Odontella aurita</name>
    <dbReference type="NCBI Taxonomy" id="265563"/>
    <lineage>
        <taxon>Eukaryota</taxon>
        <taxon>Sar</taxon>
        <taxon>Stramenopiles</taxon>
        <taxon>Ochrophyta</taxon>
        <taxon>Bacillariophyta</taxon>
        <taxon>Mediophyceae</taxon>
        <taxon>Biddulphiophycidae</taxon>
        <taxon>Eupodiscales</taxon>
        <taxon>Odontellaceae</taxon>
        <taxon>Odontella</taxon>
    </lineage>
</organism>
<evidence type="ECO:0008006" key="8">
    <source>
        <dbReference type="Google" id="ProtNLM"/>
    </source>
</evidence>
<dbReference type="GO" id="GO:0007189">
    <property type="term" value="P:adenylate cyclase-activating G protein-coupled receptor signaling pathway"/>
    <property type="evidence" value="ECO:0007669"/>
    <property type="project" value="TreeGrafter"/>
</dbReference>
<keyword evidence="3 6" id="KW-1133">Transmembrane helix</keyword>
<feature type="transmembrane region" description="Helical" evidence="6">
    <location>
        <begin position="128"/>
        <end position="150"/>
    </location>
</feature>
<feature type="transmembrane region" description="Helical" evidence="6">
    <location>
        <begin position="48"/>
        <end position="68"/>
    </location>
</feature>
<dbReference type="PANTHER" id="PTHR23112:SF0">
    <property type="entry name" value="TRANSMEMBRANE PROTEIN 116"/>
    <property type="match status" value="1"/>
</dbReference>
<protein>
    <recommendedName>
        <fullName evidence="8">G-protein coupled receptors family 2 profile 2 domain-containing protein</fullName>
    </recommendedName>
</protein>
<feature type="transmembrane region" description="Helical" evidence="6">
    <location>
        <begin position="88"/>
        <end position="116"/>
    </location>
</feature>
<keyword evidence="2 6" id="KW-0812">Transmembrane</keyword>
<feature type="region of interest" description="Disordered" evidence="5">
    <location>
        <begin position="358"/>
        <end position="407"/>
    </location>
</feature>
<evidence type="ECO:0000256" key="3">
    <source>
        <dbReference type="ARBA" id="ARBA00022989"/>
    </source>
</evidence>
<keyword evidence="4 6" id="KW-0472">Membrane</keyword>
<gene>
    <name evidence="7" type="ORF">OAUR00152_LOCUS2159</name>
</gene>
<feature type="transmembrane region" description="Helical" evidence="6">
    <location>
        <begin position="230"/>
        <end position="252"/>
    </location>
</feature>
<evidence type="ECO:0000256" key="4">
    <source>
        <dbReference type="ARBA" id="ARBA00023136"/>
    </source>
</evidence>
<name>A0A7S4M7B7_9STRA</name>
<feature type="transmembrane region" description="Helical" evidence="6">
    <location>
        <begin position="170"/>
        <end position="196"/>
    </location>
</feature>
<feature type="compositionally biased region" description="Acidic residues" evidence="5">
    <location>
        <begin position="396"/>
        <end position="407"/>
    </location>
</feature>
<dbReference type="GO" id="GO:0005886">
    <property type="term" value="C:plasma membrane"/>
    <property type="evidence" value="ECO:0007669"/>
    <property type="project" value="TreeGrafter"/>
</dbReference>
<feature type="transmembrane region" description="Helical" evidence="6">
    <location>
        <begin position="258"/>
        <end position="279"/>
    </location>
</feature>
<evidence type="ECO:0000256" key="2">
    <source>
        <dbReference type="ARBA" id="ARBA00022692"/>
    </source>
</evidence>
<dbReference type="PANTHER" id="PTHR23112">
    <property type="entry name" value="G PROTEIN-COUPLED RECEPTOR 157-RELATED"/>
    <property type="match status" value="1"/>
</dbReference>
<dbReference type="AlphaFoldDB" id="A0A7S4M7B7"/>
<sequence>MDQWTSAQQWGAAVAPKAPALISILATSSIIIRVFRNRKCRRTSYHRIILGACVGGAIQSSALLWGQWALPRGTTGAVIAMGSYQTCAAQGFLLHMFGHMCHTYMTSLSVHGLLFVRYNFAQGKLIKAFEACAHVMAWLYPTCSAIFLVATDSFGSSMAFCYLKPGLILFYFGALPLLISLTVSTGVIASLGLMVFHKERTCNIDTLQGKRRYQENARRERSRGILKQRAMYFAILCVVYIVIIVSRCSLGVDHVPFYIVAVVFLSLQGSLVSLVYYRFVAISEEERRRLSGSVYSSWVSQSSRPSSVHLSRISTTHGHGKDALENKSVGDKAEYEIYDGSNPSSQWAMFILDDEDSGDEFGYGTADETNYPQDSTGQTDLGAVNTRKSTCPDTEFRDEDVAENGKR</sequence>
<evidence type="ECO:0000256" key="6">
    <source>
        <dbReference type="SAM" id="Phobius"/>
    </source>
</evidence>
<dbReference type="EMBL" id="HBKQ01003155">
    <property type="protein sequence ID" value="CAE2204660.1"/>
    <property type="molecule type" value="Transcribed_RNA"/>
</dbReference>
<comment type="subcellular location">
    <subcellularLocation>
        <location evidence="1">Membrane</location>
        <topology evidence="1">Multi-pass membrane protein</topology>
    </subcellularLocation>
</comment>
<proteinExistence type="predicted"/>
<evidence type="ECO:0000256" key="5">
    <source>
        <dbReference type="SAM" id="MobiDB-lite"/>
    </source>
</evidence>
<dbReference type="Gene3D" id="1.20.1070.10">
    <property type="entry name" value="Rhodopsin 7-helix transmembrane proteins"/>
    <property type="match status" value="1"/>
</dbReference>
<feature type="compositionally biased region" description="Polar residues" evidence="5">
    <location>
        <begin position="367"/>
        <end position="379"/>
    </location>
</feature>
<dbReference type="GO" id="GO:0004930">
    <property type="term" value="F:G protein-coupled receptor activity"/>
    <property type="evidence" value="ECO:0007669"/>
    <property type="project" value="TreeGrafter"/>
</dbReference>
<feature type="transmembrane region" description="Helical" evidence="6">
    <location>
        <begin position="20"/>
        <end position="36"/>
    </location>
</feature>
<accession>A0A7S4M7B7</accession>
<evidence type="ECO:0000313" key="7">
    <source>
        <dbReference type="EMBL" id="CAE2204660.1"/>
    </source>
</evidence>
<evidence type="ECO:0000256" key="1">
    <source>
        <dbReference type="ARBA" id="ARBA00004141"/>
    </source>
</evidence>